<accession>A0A4Y0BN94</accession>
<dbReference type="AlphaFoldDB" id="A0A4Y0BN94"/>
<feature type="chain" id="PRO_5021249983" evidence="1">
    <location>
        <begin position="22"/>
        <end position="112"/>
    </location>
</feature>
<reference evidence="3" key="1">
    <citation type="submission" date="2020-05" db="UniProtKB">
        <authorList>
            <consortium name="EnsemblMetazoa"/>
        </authorList>
    </citation>
    <scope>IDENTIFICATION</scope>
    <source>
        <strain evidence="3">FUMOZ</strain>
    </source>
</reference>
<dbReference type="VEuPathDB" id="VectorBase:AFUN2_003008"/>
<sequence length="112" mass="12261">MKIRIVFLLLLVTVVLDKVHGQTKKKVIPYEPCLATMKPKPTCPVNERYTCCKTCVEKTCSTRKTAVKCTAPCDGGCICKNGYIRATPTGKCIIIEDCGKPEKKNVVAPDLG</sequence>
<protein>
    <submittedName>
        <fullName evidence="3">TIL domain-containing protein</fullName>
    </submittedName>
</protein>
<dbReference type="CDD" id="cd19941">
    <property type="entry name" value="TIL"/>
    <property type="match status" value="1"/>
</dbReference>
<dbReference type="SUPFAM" id="SSF57567">
    <property type="entry name" value="Serine protease inhibitors"/>
    <property type="match status" value="1"/>
</dbReference>
<dbReference type="Pfam" id="PF01826">
    <property type="entry name" value="TIL"/>
    <property type="match status" value="1"/>
</dbReference>
<feature type="domain" description="TIL" evidence="2">
    <location>
        <begin position="43"/>
        <end position="98"/>
    </location>
</feature>
<dbReference type="Gene3D" id="2.10.25.10">
    <property type="entry name" value="Laminin"/>
    <property type="match status" value="1"/>
</dbReference>
<dbReference type="STRING" id="62324.A0A4Y0BN94"/>
<evidence type="ECO:0000256" key="1">
    <source>
        <dbReference type="SAM" id="SignalP"/>
    </source>
</evidence>
<feature type="signal peptide" evidence="1">
    <location>
        <begin position="1"/>
        <end position="21"/>
    </location>
</feature>
<dbReference type="InterPro" id="IPR002919">
    <property type="entry name" value="TIL_dom"/>
</dbReference>
<dbReference type="VEuPathDB" id="VectorBase:AFUN021223"/>
<proteinExistence type="predicted"/>
<keyword evidence="1" id="KW-0732">Signal</keyword>
<organism evidence="3">
    <name type="scientific">Anopheles funestus</name>
    <name type="common">African malaria mosquito</name>
    <dbReference type="NCBI Taxonomy" id="62324"/>
    <lineage>
        <taxon>Eukaryota</taxon>
        <taxon>Metazoa</taxon>
        <taxon>Ecdysozoa</taxon>
        <taxon>Arthropoda</taxon>
        <taxon>Hexapoda</taxon>
        <taxon>Insecta</taxon>
        <taxon>Pterygota</taxon>
        <taxon>Neoptera</taxon>
        <taxon>Endopterygota</taxon>
        <taxon>Diptera</taxon>
        <taxon>Nematocera</taxon>
        <taxon>Culicoidea</taxon>
        <taxon>Culicidae</taxon>
        <taxon>Anophelinae</taxon>
        <taxon>Anopheles</taxon>
    </lineage>
</organism>
<dbReference type="EnsemblMetazoa" id="AFUN021223-RA">
    <property type="protein sequence ID" value="AFUN021223-PA"/>
    <property type="gene ID" value="AFUN021223"/>
</dbReference>
<evidence type="ECO:0000259" key="2">
    <source>
        <dbReference type="Pfam" id="PF01826"/>
    </source>
</evidence>
<name>A0A4Y0BN94_ANOFN</name>
<dbReference type="InterPro" id="IPR036084">
    <property type="entry name" value="Ser_inhib-like_sf"/>
</dbReference>
<evidence type="ECO:0000313" key="3">
    <source>
        <dbReference type="EnsemblMetazoa" id="AFUN021223-PA"/>
    </source>
</evidence>